<evidence type="ECO:0000313" key="2">
    <source>
        <dbReference type="Proteomes" id="UP001224087"/>
    </source>
</evidence>
<organism evidence="1 2">
    <name type="scientific">Cedratvirus kamchatka</name>
    <dbReference type="NCBI Taxonomy" id="2716914"/>
    <lineage>
        <taxon>Viruses</taxon>
        <taxon>Pithoviruses</taxon>
        <taxon>Orthocedratvirinae</taxon>
        <taxon>Alphacedratvirus</taxon>
        <taxon>Alphacedratvirus rossiense</taxon>
    </lineage>
</organism>
<sequence>MQFLNNIVSFLFDDNDFTLDHIISRITNHEERSSEHSLYDVLDRVLFGEPINLDYYINEIRDNGFVLTDQENSLYNFLHDQF</sequence>
<reference evidence="1" key="1">
    <citation type="submission" date="2019-12" db="EMBL/GenBank/DDBJ databases">
        <title>The DNA Methylation Landscape of Giant Viruses.</title>
        <authorList>
            <person name="Jeudy S."/>
            <person name="Rigou S."/>
            <person name="Alempic J.-M."/>
            <person name="Claverie J.-M."/>
            <person name="Abergel C."/>
            <person name="Legendre M."/>
        </authorList>
    </citation>
    <scope>NUCLEOTIDE SEQUENCE</scope>
    <source>
        <strain evidence="1">P4</strain>
    </source>
</reference>
<accession>A0A6G8MY50</accession>
<dbReference type="EMBL" id="MN873693">
    <property type="protein sequence ID" value="QIN54154.1"/>
    <property type="molecule type" value="Genomic_DNA"/>
</dbReference>
<gene>
    <name evidence="1" type="primary">ck29</name>
</gene>
<evidence type="ECO:0000313" key="1">
    <source>
        <dbReference type="EMBL" id="QIN54154.1"/>
    </source>
</evidence>
<protein>
    <submittedName>
        <fullName evidence="1">Uncharacterized protein</fullName>
    </submittedName>
</protein>
<dbReference type="Proteomes" id="UP001224087">
    <property type="component" value="Segment"/>
</dbReference>
<keyword evidence="2" id="KW-1185">Reference proteome</keyword>
<name>A0A6G8MY50_9VIRU</name>
<proteinExistence type="predicted"/>